<comment type="similarity">
    <text evidence="9">Belongs to the protein kinase superfamily. Alpha-type protein kinase family.</text>
</comment>
<dbReference type="Pfam" id="PF02816">
    <property type="entry name" value="Alpha_kinase"/>
    <property type="match status" value="1"/>
</dbReference>
<dbReference type="Gene3D" id="1.25.40.10">
    <property type="entry name" value="Tetratricopeptide repeat domain"/>
    <property type="match status" value="1"/>
</dbReference>
<feature type="compositionally biased region" description="Basic and acidic residues" evidence="13">
    <location>
        <begin position="108"/>
        <end position="117"/>
    </location>
</feature>
<dbReference type="GO" id="GO:0005516">
    <property type="term" value="F:calmodulin binding"/>
    <property type="evidence" value="ECO:0007669"/>
    <property type="project" value="UniProtKB-KW"/>
</dbReference>
<dbReference type="GO" id="GO:0005524">
    <property type="term" value="F:ATP binding"/>
    <property type="evidence" value="ECO:0007669"/>
    <property type="project" value="UniProtKB-KW"/>
</dbReference>
<dbReference type="OrthoDB" id="301415at2759"/>
<keyword evidence="7" id="KW-0067">ATP-binding</keyword>
<keyword evidence="2" id="KW-0597">Phosphoprotein</keyword>
<keyword evidence="1" id="KW-0723">Serine/threonine-protein kinase</keyword>
<feature type="domain" description="Alpha-type protein kinase" evidence="14">
    <location>
        <begin position="287"/>
        <end position="501"/>
    </location>
</feature>
<dbReference type="InterPro" id="IPR047588">
    <property type="entry name" value="eEF2K_a_kinase_dom"/>
</dbReference>
<dbReference type="PANTHER" id="PTHR45992:SF2">
    <property type="entry name" value="EUKARYOTIC ELONGATION FACTOR 2 KINASE"/>
    <property type="match status" value="1"/>
</dbReference>
<evidence type="ECO:0000256" key="10">
    <source>
        <dbReference type="ARBA" id="ARBA00066872"/>
    </source>
</evidence>
<protein>
    <recommendedName>
        <fullName evidence="11">Eukaryotic elongation factor 2 kinase</fullName>
        <ecNumber evidence="10">2.7.11.20</ecNumber>
    </recommendedName>
    <alternativeName>
        <fullName evidence="12">Calcium/calmodulin-dependent eukaryotic elongation factor 2 kinase</fullName>
    </alternativeName>
</protein>
<dbReference type="InterPro" id="IPR004166">
    <property type="entry name" value="a-kinase_dom"/>
</dbReference>
<evidence type="ECO:0000256" key="5">
    <source>
        <dbReference type="ARBA" id="ARBA00022777"/>
    </source>
</evidence>
<feature type="compositionally biased region" description="Low complexity" evidence="13">
    <location>
        <begin position="588"/>
        <end position="607"/>
    </location>
</feature>
<sequence>MSISSEDSFEMEMDPLFSDEDGDADNDEDDDEMDINPFWSSDEDEGQGGSENSESSPVNNESKNKTNITSNTNNEEDNLDDDIDINPFWSSDEDEDTKPVDSTNDQKLSTDDEPKEQKQRKRAVSYNKRDSGIVLSDVKSDHEFGENGDHVVSPIKEDNDISESMAGIDINKKNGHKFTRNNSEPASTGSLKRENKLYTIKDKNGRMVIEDDLSREYSKQRSGSNAALPSLLNFWTKKKTLSKTISCPNSQKSHWLEAVQKAKNIDDPWEKYDIIGRCPTERAKRFRYNALKKKWVQDEVLVKMENESFGKGAMRKCFRMKKLSTMVHTNDWNYASNIVAKRYFDDDVLPKTYFDDIKLQMDAKLWAEEYNRHKPPKKVDIIQVALLKMLDRENAPMFHIEHFVEGKYVKYNSNSGFVLRGEDESVRATPQAFSHFTFERSGHQMIVVDVQGVGDIYTDPQIHTAKADEYGDANLGTKGMALFFASHECTQICEDLNLTKFDLSGREIQRLNETSSRSSTSTEVKHSDLASPGEKMTPMFDLVERLISTSSETSSIDDNLDEPNAEPVSEPLSPSSGYGSLNNSPFTNGPFNSSGPFSSGSPSLNGSSGSGMFGNHLIPGRQRLYSETDSGMGSEDELNAHDRFFKRHVKKVSCVDPSGVVCRMLSSDTVRKRLDALANLEEQQTSILSQVHYDLATYNYIGRFTDNDPDYDSVVYHLEKSAMSGSLQANKILAAKYSQIATEEFGELELEENYDHSMDCYIEAATRGDRDSMIRTARAYDTGLNLGKARSVSYTEALKWYEAALNQNTGPTDCNFNTNPNYEINALMADIWRKGGHGIEKDPSYAGELYSLAAEQAMSSGKGKLSNKYYMIAEEAWGEVEE</sequence>
<evidence type="ECO:0000256" key="6">
    <source>
        <dbReference type="ARBA" id="ARBA00022837"/>
    </source>
</evidence>
<evidence type="ECO:0000256" key="7">
    <source>
        <dbReference type="ARBA" id="ARBA00022840"/>
    </source>
</evidence>
<dbReference type="GO" id="GO:0004686">
    <property type="term" value="F:elongation factor-2 kinase activity"/>
    <property type="evidence" value="ECO:0007669"/>
    <property type="project" value="UniProtKB-EC"/>
</dbReference>
<feature type="compositionally biased region" description="Acidic residues" evidence="13">
    <location>
        <begin position="74"/>
        <end position="84"/>
    </location>
</feature>
<dbReference type="FunFam" id="3.20.200.10:FF:000002">
    <property type="entry name" value="Eukaryotic elongation factor 2 kinase"/>
    <property type="match status" value="1"/>
</dbReference>
<organism evidence="15 16">
    <name type="scientific">Clytia hemisphaerica</name>
    <dbReference type="NCBI Taxonomy" id="252671"/>
    <lineage>
        <taxon>Eukaryota</taxon>
        <taxon>Metazoa</taxon>
        <taxon>Cnidaria</taxon>
        <taxon>Hydrozoa</taxon>
        <taxon>Hydroidolina</taxon>
        <taxon>Leptothecata</taxon>
        <taxon>Obeliida</taxon>
        <taxon>Clytiidae</taxon>
        <taxon>Clytia</taxon>
    </lineage>
</organism>
<dbReference type="Gene3D" id="3.30.200.20">
    <property type="entry name" value="Phosphorylase Kinase, domain 1"/>
    <property type="match status" value="2"/>
</dbReference>
<dbReference type="InterPro" id="IPR011009">
    <property type="entry name" value="Kinase-like_dom_sf"/>
</dbReference>
<dbReference type="EC" id="2.7.11.20" evidence="10"/>
<keyword evidence="5" id="KW-0418">Kinase</keyword>
<evidence type="ECO:0000256" key="3">
    <source>
        <dbReference type="ARBA" id="ARBA00022679"/>
    </source>
</evidence>
<evidence type="ECO:0000313" key="15">
    <source>
        <dbReference type="EnsemblMetazoa" id="CLYHEMP005019.1"/>
    </source>
</evidence>
<feature type="region of interest" description="Disordered" evidence="13">
    <location>
        <begin position="511"/>
        <end position="536"/>
    </location>
</feature>
<reference evidence="15" key="1">
    <citation type="submission" date="2021-01" db="UniProtKB">
        <authorList>
            <consortium name="EnsemblMetazoa"/>
        </authorList>
    </citation>
    <scope>IDENTIFICATION</scope>
</reference>
<dbReference type="GO" id="GO:0031037">
    <property type="term" value="P:myosin II filament disassembly"/>
    <property type="evidence" value="ECO:0007669"/>
    <property type="project" value="TreeGrafter"/>
</dbReference>
<dbReference type="PROSITE" id="PS51158">
    <property type="entry name" value="ALPHA_KINASE"/>
    <property type="match status" value="1"/>
</dbReference>
<dbReference type="AlphaFoldDB" id="A0A7M5US96"/>
<keyword evidence="8" id="KW-0112">Calmodulin-binding</keyword>
<evidence type="ECO:0000256" key="12">
    <source>
        <dbReference type="ARBA" id="ARBA00078015"/>
    </source>
</evidence>
<dbReference type="SMART" id="SM00811">
    <property type="entry name" value="Alpha_kinase"/>
    <property type="match status" value="1"/>
</dbReference>
<dbReference type="SUPFAM" id="SSF81901">
    <property type="entry name" value="HCP-like"/>
    <property type="match status" value="1"/>
</dbReference>
<evidence type="ECO:0000256" key="11">
    <source>
        <dbReference type="ARBA" id="ARBA00067847"/>
    </source>
</evidence>
<dbReference type="InterPro" id="IPR051852">
    <property type="entry name" value="Alpha-type_PK"/>
</dbReference>
<keyword evidence="16" id="KW-1185">Reference proteome</keyword>
<dbReference type="RefSeq" id="XP_066934704.1">
    <property type="nucleotide sequence ID" value="XM_067078603.1"/>
</dbReference>
<feature type="region of interest" description="Disordered" evidence="13">
    <location>
        <begin position="551"/>
        <end position="617"/>
    </location>
</feature>
<evidence type="ECO:0000256" key="2">
    <source>
        <dbReference type="ARBA" id="ARBA00022553"/>
    </source>
</evidence>
<dbReference type="SUPFAM" id="SSF56112">
    <property type="entry name" value="Protein kinase-like (PK-like)"/>
    <property type="match status" value="1"/>
</dbReference>
<dbReference type="CDD" id="cd16967">
    <property type="entry name" value="Alpha_kinase_eEF2K"/>
    <property type="match status" value="1"/>
</dbReference>
<evidence type="ECO:0000256" key="4">
    <source>
        <dbReference type="ARBA" id="ARBA00022741"/>
    </source>
</evidence>
<feature type="compositionally biased region" description="Acidic residues" evidence="13">
    <location>
        <begin position="7"/>
        <end position="34"/>
    </location>
</feature>
<proteinExistence type="inferred from homology"/>
<feature type="compositionally biased region" description="Low complexity" evidence="13">
    <location>
        <begin position="50"/>
        <end position="73"/>
    </location>
</feature>
<accession>A0A7M5US96</accession>
<dbReference type="Proteomes" id="UP000594262">
    <property type="component" value="Unplaced"/>
</dbReference>
<evidence type="ECO:0000259" key="14">
    <source>
        <dbReference type="PROSITE" id="PS51158"/>
    </source>
</evidence>
<keyword evidence="3" id="KW-0808">Transferase</keyword>
<feature type="region of interest" description="Disordered" evidence="13">
    <location>
        <begin position="173"/>
        <end position="197"/>
    </location>
</feature>
<evidence type="ECO:0000256" key="1">
    <source>
        <dbReference type="ARBA" id="ARBA00022527"/>
    </source>
</evidence>
<name>A0A7M5US96_9CNID</name>
<evidence type="ECO:0000256" key="9">
    <source>
        <dbReference type="ARBA" id="ARBA00061584"/>
    </source>
</evidence>
<dbReference type="GeneID" id="136822366"/>
<evidence type="ECO:0000256" key="8">
    <source>
        <dbReference type="ARBA" id="ARBA00022860"/>
    </source>
</evidence>
<dbReference type="FunFam" id="3.30.200.20:FF:000336">
    <property type="entry name" value="Eukaryotic elongation factor 2 kinase"/>
    <property type="match status" value="1"/>
</dbReference>
<keyword evidence="4" id="KW-0547">Nucleotide-binding</keyword>
<dbReference type="GO" id="GO:1903013">
    <property type="term" value="P:response to differentiation-inducing factor 1"/>
    <property type="evidence" value="ECO:0007669"/>
    <property type="project" value="TreeGrafter"/>
</dbReference>
<keyword evidence="6" id="KW-0106">Calcium</keyword>
<evidence type="ECO:0000256" key="13">
    <source>
        <dbReference type="SAM" id="MobiDB-lite"/>
    </source>
</evidence>
<feature type="region of interest" description="Disordered" evidence="13">
    <location>
        <begin position="1"/>
        <end position="129"/>
    </location>
</feature>
<feature type="compositionally biased region" description="Polar residues" evidence="13">
    <location>
        <begin position="180"/>
        <end position="190"/>
    </location>
</feature>
<feature type="compositionally biased region" description="Polar residues" evidence="13">
    <location>
        <begin position="572"/>
        <end position="587"/>
    </location>
</feature>
<dbReference type="PANTHER" id="PTHR45992">
    <property type="entry name" value="EUKARYOTIC ELONGATION FACTOR 2 KINASE-RELATED"/>
    <property type="match status" value="1"/>
</dbReference>
<evidence type="ECO:0000313" key="16">
    <source>
        <dbReference type="Proteomes" id="UP000594262"/>
    </source>
</evidence>
<dbReference type="InterPro" id="IPR011990">
    <property type="entry name" value="TPR-like_helical_dom_sf"/>
</dbReference>
<dbReference type="EnsemblMetazoa" id="CLYHEMT005019.1">
    <property type="protein sequence ID" value="CLYHEMP005019.1"/>
    <property type="gene ID" value="CLYHEMG005019"/>
</dbReference>
<dbReference type="Gene3D" id="3.20.200.10">
    <property type="entry name" value="MHCK/EF2 kinase"/>
    <property type="match status" value="1"/>
</dbReference>